<feature type="region of interest" description="Disordered" evidence="6">
    <location>
        <begin position="339"/>
        <end position="379"/>
    </location>
</feature>
<evidence type="ECO:0000256" key="1">
    <source>
        <dbReference type="ARBA" id="ARBA00004473"/>
    </source>
</evidence>
<evidence type="ECO:0000256" key="4">
    <source>
        <dbReference type="ARBA" id="ARBA00023136"/>
    </source>
</evidence>
<feature type="transmembrane region" description="Helical" evidence="7">
    <location>
        <begin position="306"/>
        <end position="326"/>
    </location>
</feature>
<dbReference type="EMBL" id="JASNQZ010000011">
    <property type="protein sequence ID" value="KAL0951432.1"/>
    <property type="molecule type" value="Genomic_DNA"/>
</dbReference>
<dbReference type="Pfam" id="PF09779">
    <property type="entry name" value="Ima1_N"/>
    <property type="match status" value="1"/>
</dbReference>
<evidence type="ECO:0000256" key="7">
    <source>
        <dbReference type="SAM" id="Phobius"/>
    </source>
</evidence>
<evidence type="ECO:0000259" key="8">
    <source>
        <dbReference type="Pfam" id="PF09779"/>
    </source>
</evidence>
<dbReference type="Proteomes" id="UP001556367">
    <property type="component" value="Unassembled WGS sequence"/>
</dbReference>
<evidence type="ECO:0000256" key="5">
    <source>
        <dbReference type="ARBA" id="ARBA00023242"/>
    </source>
</evidence>
<feature type="transmembrane region" description="Helical" evidence="7">
    <location>
        <begin position="508"/>
        <end position="526"/>
    </location>
</feature>
<protein>
    <recommendedName>
        <fullName evidence="8">Ima1 N-terminal domain-containing protein</fullName>
    </recommendedName>
</protein>
<dbReference type="PANTHER" id="PTHR28538">
    <property type="entry name" value="INTEGRAL INNER NUCLEAR MEMBRANE PROTEIN IMA1"/>
    <property type="match status" value="1"/>
</dbReference>
<evidence type="ECO:0000256" key="6">
    <source>
        <dbReference type="SAM" id="MobiDB-lite"/>
    </source>
</evidence>
<feature type="region of interest" description="Disordered" evidence="6">
    <location>
        <begin position="393"/>
        <end position="459"/>
    </location>
</feature>
<keyword evidence="10" id="KW-1185">Reference proteome</keyword>
<accession>A0ABR3J784</accession>
<feature type="domain" description="Ima1 N-terminal" evidence="8">
    <location>
        <begin position="12"/>
        <end position="140"/>
    </location>
</feature>
<keyword evidence="3 7" id="KW-1133">Transmembrane helix</keyword>
<keyword evidence="5" id="KW-0539">Nucleus</keyword>
<organism evidence="9 10">
    <name type="scientific">Hohenbuehelia grisea</name>
    <dbReference type="NCBI Taxonomy" id="104357"/>
    <lineage>
        <taxon>Eukaryota</taxon>
        <taxon>Fungi</taxon>
        <taxon>Dikarya</taxon>
        <taxon>Basidiomycota</taxon>
        <taxon>Agaricomycotina</taxon>
        <taxon>Agaricomycetes</taxon>
        <taxon>Agaricomycetidae</taxon>
        <taxon>Agaricales</taxon>
        <taxon>Pleurotineae</taxon>
        <taxon>Pleurotaceae</taxon>
        <taxon>Hohenbuehelia</taxon>
    </lineage>
</organism>
<feature type="compositionally biased region" description="Low complexity" evidence="6">
    <location>
        <begin position="346"/>
        <end position="357"/>
    </location>
</feature>
<dbReference type="InterPro" id="IPR042321">
    <property type="entry name" value="Ima1"/>
</dbReference>
<dbReference type="InterPro" id="IPR018617">
    <property type="entry name" value="Ima1_N"/>
</dbReference>
<reference evidence="10" key="1">
    <citation type="submission" date="2024-06" db="EMBL/GenBank/DDBJ databases">
        <title>Multi-omics analyses provide insights into the biosynthesis of the anticancer antibiotic pleurotin in Hohenbuehelia grisea.</title>
        <authorList>
            <person name="Weaver J.A."/>
            <person name="Alberti F."/>
        </authorList>
    </citation>
    <scope>NUCLEOTIDE SEQUENCE [LARGE SCALE GENOMIC DNA]</scope>
    <source>
        <strain evidence="10">T-177</strain>
    </source>
</reference>
<sequence>MSVLFRRHTPPTCFFCQSLVTPPPPNVSNFCCPTCRCWNRYDRNGEILSDEPAMHDEVLNRKSFAKRASPSKNRLPTVYGKGPFCHNCQTNQTLLVNLLANYLPPTESPEYAKRVAQLPEYRASLDARYPPVCDACAPAVEDEIKEKDSMARLKALSGWLKQSKGKEQHRRVSGPKEREQVVHELFWWKSRGALCLLSTLASVTYDVSGAFGHPPSWILRISDILPYLSLVSAFWHFWDPTYSSLRRSQIQGRDVRVHGKAIYIGVQILVWLSRFTTAVLLSIGSNDPLRDYLHLHQYPSSSLSCLYFSVCFAIELSAPITALFVLRIQHPPAIRLVDTKSHTKSRSSTPSQGSFSSQLDGYTSARASPAPPPGDMDLLASLTLSSKPVITPTKPVFGSPSLSNKASSQPAPDRSAMDQDDDDSRMQVDDAMDWTPTDPSRHRSPAKRRAVPENDDGTWVRPQRFFAPEKPTGLEGLFERTRLADESESESRESNGRRRHAWAWRWRWIYLLSLLPIVLGGATWRYRSRRRMATIHATLDYDWPQRVLERADTGDSSILFEPVSPPSLSAMSE</sequence>
<keyword evidence="2 7" id="KW-0812">Transmembrane</keyword>
<comment type="subcellular location">
    <subcellularLocation>
        <location evidence="1">Nucleus inner membrane</location>
        <topology evidence="1">Multi-pass membrane protein</topology>
    </subcellularLocation>
</comment>
<evidence type="ECO:0000256" key="3">
    <source>
        <dbReference type="ARBA" id="ARBA00022989"/>
    </source>
</evidence>
<name>A0ABR3J784_9AGAR</name>
<keyword evidence="4 7" id="KW-0472">Membrane</keyword>
<proteinExistence type="predicted"/>
<gene>
    <name evidence="9" type="ORF">HGRIS_008125</name>
</gene>
<dbReference type="PANTHER" id="PTHR28538:SF1">
    <property type="entry name" value="INTEGRAL INNER NUCLEAR MEMBRANE PROTEIN IMA1"/>
    <property type="match status" value="1"/>
</dbReference>
<evidence type="ECO:0000313" key="9">
    <source>
        <dbReference type="EMBL" id="KAL0951432.1"/>
    </source>
</evidence>
<feature type="transmembrane region" description="Helical" evidence="7">
    <location>
        <begin position="261"/>
        <end position="286"/>
    </location>
</feature>
<evidence type="ECO:0000256" key="2">
    <source>
        <dbReference type="ARBA" id="ARBA00022692"/>
    </source>
</evidence>
<comment type="caution">
    <text evidence="9">The sequence shown here is derived from an EMBL/GenBank/DDBJ whole genome shotgun (WGS) entry which is preliminary data.</text>
</comment>
<feature type="compositionally biased region" description="Polar residues" evidence="6">
    <location>
        <begin position="400"/>
        <end position="410"/>
    </location>
</feature>
<evidence type="ECO:0000313" key="10">
    <source>
        <dbReference type="Proteomes" id="UP001556367"/>
    </source>
</evidence>